<evidence type="ECO:0000256" key="3">
    <source>
        <dbReference type="ARBA" id="ARBA00009881"/>
    </source>
</evidence>
<dbReference type="SUPFAM" id="SSF51412">
    <property type="entry name" value="Inosine monophosphate dehydrogenase (IMPDH)"/>
    <property type="match status" value="1"/>
</dbReference>
<organism evidence="12 13">
    <name type="scientific">Fictibacillus terranigra</name>
    <dbReference type="NCBI Taxonomy" id="3058424"/>
    <lineage>
        <taxon>Bacteria</taxon>
        <taxon>Bacillati</taxon>
        <taxon>Bacillota</taxon>
        <taxon>Bacilli</taxon>
        <taxon>Bacillales</taxon>
        <taxon>Fictibacillaceae</taxon>
        <taxon>Fictibacillus</taxon>
    </lineage>
</organism>
<comment type="caution">
    <text evidence="12">The sequence shown here is derived from an EMBL/GenBank/DDBJ whole genome shotgun (WGS) entry which is preliminary data.</text>
</comment>
<keyword evidence="8" id="KW-0560">Oxidoreductase</keyword>
<evidence type="ECO:0000256" key="2">
    <source>
        <dbReference type="ARBA" id="ARBA00003535"/>
    </source>
</evidence>
<evidence type="ECO:0000256" key="5">
    <source>
        <dbReference type="ARBA" id="ARBA00022575"/>
    </source>
</evidence>
<evidence type="ECO:0000256" key="9">
    <source>
        <dbReference type="ARBA" id="ARBA00023033"/>
    </source>
</evidence>
<evidence type="ECO:0000256" key="11">
    <source>
        <dbReference type="ARBA" id="ARBA00049401"/>
    </source>
</evidence>
<accession>A0ABT8E7C1</accession>
<dbReference type="Gene3D" id="3.20.20.70">
    <property type="entry name" value="Aldolase class I"/>
    <property type="match status" value="1"/>
</dbReference>
<dbReference type="PANTHER" id="PTHR42747:SF3">
    <property type="entry name" value="NITRONATE MONOOXYGENASE-RELATED"/>
    <property type="match status" value="1"/>
</dbReference>
<evidence type="ECO:0000256" key="4">
    <source>
        <dbReference type="ARBA" id="ARBA00013457"/>
    </source>
</evidence>
<dbReference type="PANTHER" id="PTHR42747">
    <property type="entry name" value="NITRONATE MONOOXYGENASE-RELATED"/>
    <property type="match status" value="1"/>
</dbReference>
<evidence type="ECO:0000256" key="1">
    <source>
        <dbReference type="ARBA" id="ARBA00001917"/>
    </source>
</evidence>
<evidence type="ECO:0000256" key="8">
    <source>
        <dbReference type="ARBA" id="ARBA00023002"/>
    </source>
</evidence>
<evidence type="ECO:0000256" key="6">
    <source>
        <dbReference type="ARBA" id="ARBA00022630"/>
    </source>
</evidence>
<keyword evidence="5" id="KW-0216">Detoxification</keyword>
<gene>
    <name evidence="12" type="ORF">QYF49_12445</name>
</gene>
<dbReference type="InterPro" id="IPR004136">
    <property type="entry name" value="NMO"/>
</dbReference>
<dbReference type="EMBL" id="JAUHLN010000002">
    <property type="protein sequence ID" value="MDN4073813.1"/>
    <property type="molecule type" value="Genomic_DNA"/>
</dbReference>
<keyword evidence="13" id="KW-1185">Reference proteome</keyword>
<evidence type="ECO:0000256" key="7">
    <source>
        <dbReference type="ARBA" id="ARBA00022643"/>
    </source>
</evidence>
<dbReference type="CDD" id="cd04730">
    <property type="entry name" value="NPD_like"/>
    <property type="match status" value="1"/>
</dbReference>
<comment type="cofactor">
    <cofactor evidence="1">
        <name>FMN</name>
        <dbReference type="ChEBI" id="CHEBI:58210"/>
    </cofactor>
</comment>
<dbReference type="Pfam" id="PF03060">
    <property type="entry name" value="NMO"/>
    <property type="match status" value="1"/>
</dbReference>
<protein>
    <recommendedName>
        <fullName evidence="4">Probable nitronate monooxygenase</fullName>
    </recommendedName>
    <alternativeName>
        <fullName evidence="10">Propionate 3-nitronate monooxygenase</fullName>
    </alternativeName>
</protein>
<sequence>MMKQSITSLFGIQYPIVQAGMAGGPATPELAAAVSNAGGLGTLGAGYMTPADLEAAIHTMKELTNKPCAVNLFLPEVFMEDSVRTEKMRKRLAPFRSSLGMEQASAESGYQSIFQDQLQTVLDAQVSIVSFTFNSPSTELVGQLKEQGITIMATATSVEEARQLEAEGVDVISAQGSEAGGHRGTFIGEAEDALIGSMTLVPLLTDAVSVPVIAAGGIMDGRGIAAAMALGASGVQLGTAFLASAESGAHPLHKDAIFQAKETDLKLTKAFSGKMARGINNDFMEQMAGEENLPPYPIQNALTSDIRKQAAIQGKSEWMSLWAGQGAPMATRLSAHEIMENLVKDYNQVISRMPPF</sequence>
<dbReference type="Proteomes" id="UP001168694">
    <property type="component" value="Unassembled WGS sequence"/>
</dbReference>
<evidence type="ECO:0000313" key="13">
    <source>
        <dbReference type="Proteomes" id="UP001168694"/>
    </source>
</evidence>
<dbReference type="RefSeq" id="WP_290399910.1">
    <property type="nucleotide sequence ID" value="NZ_JAUHLN010000002.1"/>
</dbReference>
<reference evidence="12" key="1">
    <citation type="submission" date="2023-06" db="EMBL/GenBank/DDBJ databases">
        <title>Draft Genome Sequences of Representative Paenibacillus Polymyxa, Bacillus cereus, Fictibacillus sp., and Brevibacillus agri Strains Isolated from Amazonian Dark Earth.</title>
        <authorList>
            <person name="Pellegrinetti T.A."/>
            <person name="Cunha I.C.M."/>
            <person name="Chaves M.G."/>
            <person name="Freitas A.S."/>
            <person name="Silva A.V.R."/>
            <person name="Tsai S.M."/>
            <person name="Mendes L.W."/>
        </authorList>
    </citation>
    <scope>NUCLEOTIDE SEQUENCE</scope>
    <source>
        <strain evidence="12">CENA-BCM004</strain>
    </source>
</reference>
<name>A0ABT8E7C1_9BACL</name>
<keyword evidence="9" id="KW-0503">Monooxygenase</keyword>
<keyword evidence="6" id="KW-0285">Flavoprotein</keyword>
<dbReference type="InterPro" id="IPR013785">
    <property type="entry name" value="Aldolase_TIM"/>
</dbReference>
<comment type="similarity">
    <text evidence="3">Belongs to the nitronate monooxygenase family. NMO class I subfamily.</text>
</comment>
<keyword evidence="7" id="KW-0288">FMN</keyword>
<evidence type="ECO:0000313" key="12">
    <source>
        <dbReference type="EMBL" id="MDN4073813.1"/>
    </source>
</evidence>
<comment type="function">
    <text evidence="2">Nitronate monooxygenase that uses molecular oxygen to catalyze the oxidative denitrification of alkyl nitronates. Acts on propionate 3-nitronate (P3N), the presumed physiological substrate. Probably functions in the detoxification of P3N, a metabolic poison produced by plants and fungi as a defense mechanism.</text>
</comment>
<evidence type="ECO:0000256" key="10">
    <source>
        <dbReference type="ARBA" id="ARBA00031155"/>
    </source>
</evidence>
<comment type="catalytic activity">
    <reaction evidence="11">
        <text>3 propionate 3-nitronate + 3 O2 + H2O = 3 3-oxopropanoate + 2 nitrate + nitrite + H2O2 + 3 H(+)</text>
        <dbReference type="Rhea" id="RHEA:57332"/>
        <dbReference type="ChEBI" id="CHEBI:15377"/>
        <dbReference type="ChEBI" id="CHEBI:15378"/>
        <dbReference type="ChEBI" id="CHEBI:15379"/>
        <dbReference type="ChEBI" id="CHEBI:16240"/>
        <dbReference type="ChEBI" id="CHEBI:16301"/>
        <dbReference type="ChEBI" id="CHEBI:17632"/>
        <dbReference type="ChEBI" id="CHEBI:33190"/>
        <dbReference type="ChEBI" id="CHEBI:136067"/>
    </reaction>
</comment>
<proteinExistence type="inferred from homology"/>